<keyword evidence="1" id="KW-0812">Transmembrane</keyword>
<keyword evidence="4" id="KW-1185">Reference proteome</keyword>
<evidence type="ECO:0000313" key="2">
    <source>
        <dbReference type="EMBL" id="GBB95790.1"/>
    </source>
</evidence>
<organism evidence="2 4">
    <name type="scientific">Rhizophagus clarus</name>
    <dbReference type="NCBI Taxonomy" id="94130"/>
    <lineage>
        <taxon>Eukaryota</taxon>
        <taxon>Fungi</taxon>
        <taxon>Fungi incertae sedis</taxon>
        <taxon>Mucoromycota</taxon>
        <taxon>Glomeromycotina</taxon>
        <taxon>Glomeromycetes</taxon>
        <taxon>Glomerales</taxon>
        <taxon>Glomeraceae</taxon>
        <taxon>Rhizophagus</taxon>
    </lineage>
</organism>
<dbReference type="OrthoDB" id="2324048at2759"/>
<sequence>MKPRQVLEIFTAAQRRTEPKSLVILRAFIAVLFFTILICYIFIQIEDVRLDTPIFSVVQSHDEESIIPIPNVYFEYDHPFTIACQINGRLTKTLPEDCLTHLQQPELSLTDKGVYKGAFKANGLKFIRSDIEKIDFTFTVNNLTEILSDDIGIEIRIFDSEAQDPLDIKNFKETNVHVIDNFLSLIDLNMYHIFSQQHHTVELSRIKRKIAKEFWWNILGIPPIFVDETHINSHLEVHPLLNAPTNSYSKLTFVMRTWRVPLEKEQKAKTLFDTVGQIAGVAGTLSLLYAFLFGAGPSAIQSWGIVQKMKCFGIKKGVRKHINRRYPRLPFIHTSEDGKDNENIKENNLNDYDEVIERLDAVERFLKEYVVDADFLAQLEKLDNENKNRF</sequence>
<dbReference type="EMBL" id="BEXD01001791">
    <property type="protein sequence ID" value="GBB95790.1"/>
    <property type="molecule type" value="Genomic_DNA"/>
</dbReference>
<evidence type="ECO:0000313" key="3">
    <source>
        <dbReference type="EMBL" id="GES81190.1"/>
    </source>
</evidence>
<evidence type="ECO:0000256" key="1">
    <source>
        <dbReference type="SAM" id="Phobius"/>
    </source>
</evidence>
<proteinExistence type="predicted"/>
<protein>
    <submittedName>
        <fullName evidence="3">Galactose oxidase</fullName>
    </submittedName>
</protein>
<comment type="caution">
    <text evidence="2">The sequence shown here is derived from an EMBL/GenBank/DDBJ whole genome shotgun (WGS) entry which is preliminary data.</text>
</comment>
<dbReference type="EMBL" id="BLAL01000053">
    <property type="protein sequence ID" value="GES81190.1"/>
    <property type="molecule type" value="Genomic_DNA"/>
</dbReference>
<accession>A0A2Z6R0M3</accession>
<feature type="transmembrane region" description="Helical" evidence="1">
    <location>
        <begin position="21"/>
        <end position="43"/>
    </location>
</feature>
<name>A0A2Z6R0M3_9GLOM</name>
<keyword evidence="1" id="KW-0472">Membrane</keyword>
<dbReference type="Proteomes" id="UP000615446">
    <property type="component" value="Unassembled WGS sequence"/>
</dbReference>
<gene>
    <name evidence="3" type="ORF">RCL2_000844500</name>
    <name evidence="2" type="ORF">RclHR1_02610027</name>
</gene>
<dbReference type="Proteomes" id="UP000247702">
    <property type="component" value="Unassembled WGS sequence"/>
</dbReference>
<reference evidence="3" key="2">
    <citation type="submission" date="2019-10" db="EMBL/GenBank/DDBJ databases">
        <title>Conservation and host-specific expression of non-tandemly repeated heterogenous ribosome RNA gene in arbuscular mycorrhizal fungi.</title>
        <authorList>
            <person name="Maeda T."/>
            <person name="Kobayashi Y."/>
            <person name="Nakagawa T."/>
            <person name="Ezawa T."/>
            <person name="Yamaguchi K."/>
            <person name="Bino T."/>
            <person name="Nishimoto Y."/>
            <person name="Shigenobu S."/>
            <person name="Kawaguchi M."/>
        </authorList>
    </citation>
    <scope>NUCLEOTIDE SEQUENCE</scope>
    <source>
        <strain evidence="3">HR1</strain>
    </source>
</reference>
<keyword evidence="1" id="KW-1133">Transmembrane helix</keyword>
<reference evidence="2 4" key="1">
    <citation type="submission" date="2017-11" db="EMBL/GenBank/DDBJ databases">
        <title>The genome of Rhizophagus clarus HR1 reveals common genetic basis of auxotrophy among arbuscular mycorrhizal fungi.</title>
        <authorList>
            <person name="Kobayashi Y."/>
        </authorList>
    </citation>
    <scope>NUCLEOTIDE SEQUENCE [LARGE SCALE GENOMIC DNA]</scope>
    <source>
        <strain evidence="2 4">HR1</strain>
    </source>
</reference>
<evidence type="ECO:0000313" key="4">
    <source>
        <dbReference type="Proteomes" id="UP000247702"/>
    </source>
</evidence>
<dbReference type="AlphaFoldDB" id="A0A2Z6R0M3"/>